<gene>
    <name evidence="2" type="ORF">FOC4_g10013126</name>
</gene>
<sequence>MLRNRALAVLQKTYDDSYLSCSTAIYYEGQGNEIEAMRHWRAALDQIYDYNANRAPPAYGPRTDTEKALQEALKQLELQCKERIDLLEALRISRQEEMTTPQPPPGKLTKRPSIPEGRGSLGQGTITAMQTRYRGWTQHTSRSKHGLPVAFSICIAWRTSSTAETEQDFTDTKPRKAHHEDDFTFRIKQSSDFGMERARFKGKIREGGPVGVHSSNSEP</sequence>
<evidence type="ECO:0000256" key="1">
    <source>
        <dbReference type="SAM" id="MobiDB-lite"/>
    </source>
</evidence>
<feature type="region of interest" description="Disordered" evidence="1">
    <location>
        <begin position="95"/>
        <end position="123"/>
    </location>
</feature>
<protein>
    <submittedName>
        <fullName evidence="2">Uncharacterized protein</fullName>
    </submittedName>
</protein>
<dbReference type="AlphaFoldDB" id="N1RQ21"/>
<dbReference type="STRING" id="1229665.N1RQ21"/>
<reference evidence="3" key="1">
    <citation type="submission" date="2012-09" db="EMBL/GenBank/DDBJ databases">
        <title>Genome sequencing and comparative transcriptomics of race 1 and race 4 of banana pathogen: Fusarium oxysporum f. sp. cubense.</title>
        <authorList>
            <person name="Fang X."/>
            <person name="Huang J."/>
        </authorList>
    </citation>
    <scope>NUCLEOTIDE SEQUENCE [LARGE SCALE GENOMIC DNA]</scope>
    <source>
        <strain evidence="3">race 4</strain>
    </source>
</reference>
<evidence type="ECO:0000313" key="3">
    <source>
        <dbReference type="Proteomes" id="UP000016929"/>
    </source>
</evidence>
<dbReference type="HOGENOM" id="CLU_1261553_0_0_1"/>
<dbReference type="Proteomes" id="UP000016929">
    <property type="component" value="Unassembled WGS sequence"/>
</dbReference>
<name>N1RQ21_FUSC4</name>
<organism evidence="2 3">
    <name type="scientific">Fusarium oxysporum f. sp. cubense (strain race 4)</name>
    <name type="common">Panama disease fungus</name>
    <dbReference type="NCBI Taxonomy" id="2502994"/>
    <lineage>
        <taxon>Eukaryota</taxon>
        <taxon>Fungi</taxon>
        <taxon>Dikarya</taxon>
        <taxon>Ascomycota</taxon>
        <taxon>Pezizomycotina</taxon>
        <taxon>Sordariomycetes</taxon>
        <taxon>Hypocreomycetidae</taxon>
        <taxon>Hypocreales</taxon>
        <taxon>Nectriaceae</taxon>
        <taxon>Fusarium</taxon>
        <taxon>Fusarium oxysporum species complex</taxon>
    </lineage>
</organism>
<accession>N1RQ21</accession>
<reference evidence="3" key="2">
    <citation type="journal article" date="2014" name="PLoS ONE">
        <title>Genome and Transcriptome Analysis of the Fungal Pathogen Fusarium oxysporum f. sp. cubense Causing Banana Vascular Wilt Disease.</title>
        <authorList>
            <person name="Guo L."/>
            <person name="Han L."/>
            <person name="Yang L."/>
            <person name="Zeng H."/>
            <person name="Fan D."/>
            <person name="Zhu Y."/>
            <person name="Feng Y."/>
            <person name="Wang G."/>
            <person name="Peng C."/>
            <person name="Jiang X."/>
            <person name="Zhou D."/>
            <person name="Ni P."/>
            <person name="Liang C."/>
            <person name="Liu L."/>
            <person name="Wang J."/>
            <person name="Mao C."/>
            <person name="Fang X."/>
            <person name="Peng M."/>
            <person name="Huang J."/>
        </authorList>
    </citation>
    <scope>NUCLEOTIDE SEQUENCE [LARGE SCALE GENOMIC DNA]</scope>
    <source>
        <strain evidence="3">race 4</strain>
    </source>
</reference>
<evidence type="ECO:0000313" key="2">
    <source>
        <dbReference type="EMBL" id="EMT68703.1"/>
    </source>
</evidence>
<keyword evidence="3" id="KW-1185">Reference proteome</keyword>
<proteinExistence type="predicted"/>
<dbReference type="EMBL" id="KB726554">
    <property type="protein sequence ID" value="EMT68703.1"/>
    <property type="molecule type" value="Genomic_DNA"/>
</dbReference>